<dbReference type="SUPFAM" id="SSF53474">
    <property type="entry name" value="alpha/beta-Hydrolases"/>
    <property type="match status" value="1"/>
</dbReference>
<dbReference type="Gene3D" id="3.40.50.1820">
    <property type="entry name" value="alpha/beta hydrolase"/>
    <property type="match status" value="1"/>
</dbReference>
<sequence>MAPRRGPRILGTLSFRLGLAINELPFVGLAWLLASTLLAAVQGDLASPAARTTLGAAVLTSAGLAVVARRGLLAGPVLENALVEALGSDAPGPQRGVPLVRIVLRPFSVRRRDVERVADVAYGPAGKRNRLDVYRHRSRPEGGPVLVYFHGGGFVGGRKNKEARPLLYRLASQGWVCVSANYRLRPDADFPDHLVDAKRAIAWVREHGHEYGADPSTLFVAGSSAGGHLASMAALTPSDPAFQPGFEAADTSVTGAISLYGYHGGLDGEVDSPSSPVSHVRPDAPPFFVAHGTADTLVHIEGTRLFVDRLRGVSTNPVVYAELPGAQHSFDLFRSLRFEAVVNAVEAFTTQARRAVAPREGARRAEGTCGRR</sequence>
<dbReference type="PANTHER" id="PTHR48081">
    <property type="entry name" value="AB HYDROLASE SUPERFAMILY PROTEIN C4A8.06C"/>
    <property type="match status" value="1"/>
</dbReference>
<evidence type="ECO:0000256" key="1">
    <source>
        <dbReference type="ARBA" id="ARBA00022801"/>
    </source>
</evidence>
<reference evidence="3 4" key="1">
    <citation type="submission" date="2020-07" db="EMBL/GenBank/DDBJ databases">
        <title>Sequencing the genomes of 1000 actinobacteria strains.</title>
        <authorList>
            <person name="Klenk H.-P."/>
        </authorList>
    </citation>
    <scope>NUCLEOTIDE SEQUENCE [LARGE SCALE GENOMIC DNA]</scope>
    <source>
        <strain evidence="3 4">DSM 43461</strain>
    </source>
</reference>
<evidence type="ECO:0000313" key="4">
    <source>
        <dbReference type="Proteomes" id="UP000591272"/>
    </source>
</evidence>
<organism evidence="3 4">
    <name type="scientific">Actinomadura citrea</name>
    <dbReference type="NCBI Taxonomy" id="46158"/>
    <lineage>
        <taxon>Bacteria</taxon>
        <taxon>Bacillati</taxon>
        <taxon>Actinomycetota</taxon>
        <taxon>Actinomycetes</taxon>
        <taxon>Streptosporangiales</taxon>
        <taxon>Thermomonosporaceae</taxon>
        <taxon>Actinomadura</taxon>
    </lineage>
</organism>
<evidence type="ECO:0000259" key="2">
    <source>
        <dbReference type="Pfam" id="PF20434"/>
    </source>
</evidence>
<dbReference type="AlphaFoldDB" id="A0A7Y9G5U9"/>
<accession>A0A7Y9G5U9</accession>
<keyword evidence="4" id="KW-1185">Reference proteome</keyword>
<dbReference type="RefSeq" id="WP_218934922.1">
    <property type="nucleotide sequence ID" value="NZ_BMRD01000005.1"/>
</dbReference>
<dbReference type="GO" id="GO:0016787">
    <property type="term" value="F:hydrolase activity"/>
    <property type="evidence" value="ECO:0007669"/>
    <property type="project" value="UniProtKB-KW"/>
</dbReference>
<comment type="caution">
    <text evidence="3">The sequence shown here is derived from an EMBL/GenBank/DDBJ whole genome shotgun (WGS) entry which is preliminary data.</text>
</comment>
<feature type="domain" description="BD-FAE-like" evidence="2">
    <location>
        <begin position="131"/>
        <end position="245"/>
    </location>
</feature>
<protein>
    <submittedName>
        <fullName evidence="3">Acetyl esterase/lipase</fullName>
    </submittedName>
</protein>
<gene>
    <name evidence="3" type="ORF">BJ999_000717</name>
</gene>
<keyword evidence="1" id="KW-0378">Hydrolase</keyword>
<dbReference type="InterPro" id="IPR029058">
    <property type="entry name" value="AB_hydrolase_fold"/>
</dbReference>
<dbReference type="InterPro" id="IPR050300">
    <property type="entry name" value="GDXG_lipolytic_enzyme"/>
</dbReference>
<evidence type="ECO:0000313" key="3">
    <source>
        <dbReference type="EMBL" id="NYE10421.1"/>
    </source>
</evidence>
<dbReference type="PANTHER" id="PTHR48081:SF33">
    <property type="entry name" value="KYNURENINE FORMAMIDASE"/>
    <property type="match status" value="1"/>
</dbReference>
<proteinExistence type="predicted"/>
<dbReference type="Proteomes" id="UP000591272">
    <property type="component" value="Unassembled WGS sequence"/>
</dbReference>
<dbReference type="InterPro" id="IPR049492">
    <property type="entry name" value="BD-FAE-like_dom"/>
</dbReference>
<dbReference type="EMBL" id="JACCBT010000001">
    <property type="protein sequence ID" value="NYE10421.1"/>
    <property type="molecule type" value="Genomic_DNA"/>
</dbReference>
<name>A0A7Y9G5U9_9ACTN</name>
<dbReference type="Pfam" id="PF20434">
    <property type="entry name" value="BD-FAE"/>
    <property type="match status" value="1"/>
</dbReference>